<organism evidence="2 3">
    <name type="scientific">Streptomyces plumbiresistens</name>
    <dbReference type="NCBI Taxonomy" id="511811"/>
    <lineage>
        <taxon>Bacteria</taxon>
        <taxon>Bacillati</taxon>
        <taxon>Actinomycetota</taxon>
        <taxon>Actinomycetes</taxon>
        <taxon>Kitasatosporales</taxon>
        <taxon>Streptomycetaceae</taxon>
        <taxon>Streptomyces</taxon>
    </lineage>
</organism>
<accession>A0ABP7T6H4</accession>
<evidence type="ECO:0000313" key="3">
    <source>
        <dbReference type="Proteomes" id="UP001500456"/>
    </source>
</evidence>
<evidence type="ECO:0008006" key="4">
    <source>
        <dbReference type="Google" id="ProtNLM"/>
    </source>
</evidence>
<comment type="caution">
    <text evidence="2">The sequence shown here is derived from an EMBL/GenBank/DDBJ whole genome shotgun (WGS) entry which is preliminary data.</text>
</comment>
<protein>
    <recommendedName>
        <fullName evidence="4">DUF4034 domain-containing protein</fullName>
    </recommendedName>
</protein>
<reference evidence="3" key="1">
    <citation type="journal article" date="2019" name="Int. J. Syst. Evol. Microbiol.">
        <title>The Global Catalogue of Microorganisms (GCM) 10K type strain sequencing project: providing services to taxonomists for standard genome sequencing and annotation.</title>
        <authorList>
            <consortium name="The Broad Institute Genomics Platform"/>
            <consortium name="The Broad Institute Genome Sequencing Center for Infectious Disease"/>
            <person name="Wu L."/>
            <person name="Ma J."/>
        </authorList>
    </citation>
    <scope>NUCLEOTIDE SEQUENCE [LARGE SCALE GENOMIC DNA]</scope>
    <source>
        <strain evidence="3">JCM 16924</strain>
    </source>
</reference>
<dbReference type="EMBL" id="BAAAZX010000032">
    <property type="protein sequence ID" value="GAA4021777.1"/>
    <property type="molecule type" value="Genomic_DNA"/>
</dbReference>
<gene>
    <name evidence="2" type="ORF">GCM10022232_78280</name>
</gene>
<dbReference type="Proteomes" id="UP001500456">
    <property type="component" value="Unassembled WGS sequence"/>
</dbReference>
<feature type="region of interest" description="Disordered" evidence="1">
    <location>
        <begin position="1"/>
        <end position="27"/>
    </location>
</feature>
<evidence type="ECO:0000256" key="1">
    <source>
        <dbReference type="SAM" id="MobiDB-lite"/>
    </source>
</evidence>
<sequence length="327" mass="35835">MGKSIVGTGADKDGRPGGSSGPVTDPFDALPELAPLRTAAWDGDWAATQAFFAGIDSAEDVSFASGLLAHIGRAEWYLEKAAKALPADPLPRTLLAERYIRIGWEARGGARGEDVSRDQADLFHGWLRKAERLLIEVCAEEPAYAPAWTARLLTARGLELGQSEARRRYDRLSEHHPQDYRAQSQLLQQLCPKWGGSWEAAHGFAQKCTSAAPDGSHAGVLVAEAHIEHWGDLKGAEATEYLRNVSVRNDLRRAAQISVLHPDHRRGWYRIDGHSTFALAFSLGGHLGDAARHFAALGNTASESFWRYLPDWKSRFAQYRTAASATA</sequence>
<proteinExistence type="predicted"/>
<evidence type="ECO:0000313" key="2">
    <source>
        <dbReference type="EMBL" id="GAA4021777.1"/>
    </source>
</evidence>
<keyword evidence="3" id="KW-1185">Reference proteome</keyword>
<name>A0ABP7T6H4_9ACTN</name>